<accession>A0A812NLQ0</accession>
<dbReference type="EMBL" id="CAJNJA010013120">
    <property type="protein sequence ID" value="CAE7313404.1"/>
    <property type="molecule type" value="Genomic_DNA"/>
</dbReference>
<feature type="non-terminal residue" evidence="1">
    <location>
        <position position="1"/>
    </location>
</feature>
<name>A0A812NLQ0_9DINO</name>
<gene>
    <name evidence="1" type="ORF">SNEC2469_LOCUS7806</name>
</gene>
<dbReference type="AlphaFoldDB" id="A0A812NLQ0"/>
<organism evidence="1 2">
    <name type="scientific">Symbiodinium necroappetens</name>
    <dbReference type="NCBI Taxonomy" id="1628268"/>
    <lineage>
        <taxon>Eukaryota</taxon>
        <taxon>Sar</taxon>
        <taxon>Alveolata</taxon>
        <taxon>Dinophyceae</taxon>
        <taxon>Suessiales</taxon>
        <taxon>Symbiodiniaceae</taxon>
        <taxon>Symbiodinium</taxon>
    </lineage>
</organism>
<evidence type="ECO:0000313" key="1">
    <source>
        <dbReference type="EMBL" id="CAE7313404.1"/>
    </source>
</evidence>
<proteinExistence type="predicted"/>
<reference evidence="1" key="1">
    <citation type="submission" date="2021-02" db="EMBL/GenBank/DDBJ databases">
        <authorList>
            <person name="Dougan E. K."/>
            <person name="Rhodes N."/>
            <person name="Thang M."/>
            <person name="Chan C."/>
        </authorList>
    </citation>
    <scope>NUCLEOTIDE SEQUENCE</scope>
</reference>
<keyword evidence="2" id="KW-1185">Reference proteome</keyword>
<dbReference type="Proteomes" id="UP000601435">
    <property type="component" value="Unassembled WGS sequence"/>
</dbReference>
<comment type="caution">
    <text evidence="1">The sequence shown here is derived from an EMBL/GenBank/DDBJ whole genome shotgun (WGS) entry which is preliminary data.</text>
</comment>
<protein>
    <submittedName>
        <fullName evidence="1">Uncharacterized protein</fullName>
    </submittedName>
</protein>
<sequence>VPWMIPDELGVEVLVLCVFLILKTEGLRLDEVAIDASNASTAKFRVPLRLGVFKLGLQTSLLAWTLGGQDTKEIGVVVFKQGKSVGATWYSDTGQYPFGFALRYAKLIPSFKKSPIQWRQDAQQVDNFRLDHCKAYLCQHIPADLWKDAQINEVIEYLYSNKELQLTPEQKEMVRGLSRDFAG</sequence>
<evidence type="ECO:0000313" key="2">
    <source>
        <dbReference type="Proteomes" id="UP000601435"/>
    </source>
</evidence>